<accession>A0A137NYU4</accession>
<keyword evidence="2" id="KW-1185">Reference proteome</keyword>
<gene>
    <name evidence="1" type="ORF">CONCODRAFT_10034</name>
</gene>
<name>A0A137NYU4_CONC2</name>
<dbReference type="Proteomes" id="UP000070444">
    <property type="component" value="Unassembled WGS sequence"/>
</dbReference>
<dbReference type="AlphaFoldDB" id="A0A137NYU4"/>
<evidence type="ECO:0000313" key="1">
    <source>
        <dbReference type="EMBL" id="KXN67848.1"/>
    </source>
</evidence>
<sequence>MDFPEVEELKTQVTWKMNLCVYLILGQIFQVLRTSPTPIEQNSPEITQTIDFTKYIYQPSSSQEANIIVYFNNKNNSNFEPEEPILKGCSNLMSIHFVSLLKALGFKTLTNIMNSAITLSGSRYWILYRYVYYNSAFKHIHSFSHCKARSFISVDPKTSSHRVMFQTFSLESLRMPQLQHKNQFIRRIWLRTPLYWWLRKYTII</sequence>
<proteinExistence type="predicted"/>
<dbReference type="EMBL" id="KQ964610">
    <property type="protein sequence ID" value="KXN67848.1"/>
    <property type="molecule type" value="Genomic_DNA"/>
</dbReference>
<organism evidence="1 2">
    <name type="scientific">Conidiobolus coronatus (strain ATCC 28846 / CBS 209.66 / NRRL 28638)</name>
    <name type="common">Delacroixia coronata</name>
    <dbReference type="NCBI Taxonomy" id="796925"/>
    <lineage>
        <taxon>Eukaryota</taxon>
        <taxon>Fungi</taxon>
        <taxon>Fungi incertae sedis</taxon>
        <taxon>Zoopagomycota</taxon>
        <taxon>Entomophthoromycotina</taxon>
        <taxon>Entomophthoromycetes</taxon>
        <taxon>Entomophthorales</taxon>
        <taxon>Ancylistaceae</taxon>
        <taxon>Conidiobolus</taxon>
    </lineage>
</organism>
<reference evidence="1 2" key="1">
    <citation type="journal article" date="2015" name="Genome Biol. Evol.">
        <title>Phylogenomic analyses indicate that early fungi evolved digesting cell walls of algal ancestors of land plants.</title>
        <authorList>
            <person name="Chang Y."/>
            <person name="Wang S."/>
            <person name="Sekimoto S."/>
            <person name="Aerts A.L."/>
            <person name="Choi C."/>
            <person name="Clum A."/>
            <person name="LaButti K.M."/>
            <person name="Lindquist E.A."/>
            <person name="Yee Ngan C."/>
            <person name="Ohm R.A."/>
            <person name="Salamov A.A."/>
            <person name="Grigoriev I.V."/>
            <person name="Spatafora J.W."/>
            <person name="Berbee M.L."/>
        </authorList>
    </citation>
    <scope>NUCLEOTIDE SEQUENCE [LARGE SCALE GENOMIC DNA]</scope>
    <source>
        <strain evidence="1 2">NRRL 28638</strain>
    </source>
</reference>
<protein>
    <submittedName>
        <fullName evidence="1">Uncharacterized protein</fullName>
    </submittedName>
</protein>
<evidence type="ECO:0000313" key="2">
    <source>
        <dbReference type="Proteomes" id="UP000070444"/>
    </source>
</evidence>